<dbReference type="OrthoDB" id="9830670at2759"/>
<feature type="region of interest" description="Disordered" evidence="2">
    <location>
        <begin position="36"/>
        <end position="57"/>
    </location>
</feature>
<accession>A0A1S3F3Q6</accession>
<feature type="compositionally biased region" description="Basic and acidic residues" evidence="2">
    <location>
        <begin position="221"/>
        <end position="230"/>
    </location>
</feature>
<dbReference type="GeneID" id="105985317"/>
<evidence type="ECO:0000313" key="3">
    <source>
        <dbReference type="Proteomes" id="UP000081671"/>
    </source>
</evidence>
<dbReference type="PANTHER" id="PTHR47889">
    <property type="entry name" value="SPERMATOGENIC LEUCINE ZIPPER PROTEIN 1"/>
    <property type="match status" value="1"/>
</dbReference>
<feature type="region of interest" description="Disordered" evidence="2">
    <location>
        <begin position="221"/>
        <end position="240"/>
    </location>
</feature>
<dbReference type="GO" id="GO:0003700">
    <property type="term" value="F:DNA-binding transcription factor activity"/>
    <property type="evidence" value="ECO:0007669"/>
    <property type="project" value="InterPro"/>
</dbReference>
<dbReference type="PANTHER" id="PTHR47889:SF1">
    <property type="entry name" value="SPERMATOGENIC LEUCINE ZIPPER PROTEIN 1"/>
    <property type="match status" value="1"/>
</dbReference>
<dbReference type="FunCoup" id="A0A1S3F3Q6">
    <property type="interactions" value="309"/>
</dbReference>
<dbReference type="KEGG" id="dord:105985317"/>
<dbReference type="Proteomes" id="UP000081671">
    <property type="component" value="Unplaced"/>
</dbReference>
<dbReference type="GO" id="GO:0005634">
    <property type="term" value="C:nucleus"/>
    <property type="evidence" value="ECO:0007669"/>
    <property type="project" value="TreeGrafter"/>
</dbReference>
<organism evidence="3 4">
    <name type="scientific">Dipodomys ordii</name>
    <name type="common">Ord's kangaroo rat</name>
    <dbReference type="NCBI Taxonomy" id="10020"/>
    <lineage>
        <taxon>Eukaryota</taxon>
        <taxon>Metazoa</taxon>
        <taxon>Chordata</taxon>
        <taxon>Craniata</taxon>
        <taxon>Vertebrata</taxon>
        <taxon>Euteleostomi</taxon>
        <taxon>Mammalia</taxon>
        <taxon>Eutheria</taxon>
        <taxon>Euarchontoglires</taxon>
        <taxon>Glires</taxon>
        <taxon>Rodentia</taxon>
        <taxon>Castorimorpha</taxon>
        <taxon>Heteromyidae</taxon>
        <taxon>Dipodomyinae</taxon>
        <taxon>Dipodomys</taxon>
    </lineage>
</organism>
<dbReference type="CTD" id="84654"/>
<protein>
    <submittedName>
        <fullName evidence="4">Spermatogenic leucine zipper protein 1</fullName>
    </submittedName>
</protein>
<dbReference type="InterPro" id="IPR042961">
    <property type="entry name" value="Spz1"/>
</dbReference>
<dbReference type="AlphaFoldDB" id="A0A1S3F3Q6"/>
<evidence type="ECO:0000313" key="4">
    <source>
        <dbReference type="RefSeq" id="XP_012871268.1"/>
    </source>
</evidence>
<reference evidence="4" key="1">
    <citation type="submission" date="2025-08" db="UniProtKB">
        <authorList>
            <consortium name="RefSeq"/>
        </authorList>
    </citation>
    <scope>IDENTIFICATION</scope>
    <source>
        <tissue evidence="4">Kidney</tissue>
    </source>
</reference>
<evidence type="ECO:0000256" key="2">
    <source>
        <dbReference type="SAM" id="MobiDB-lite"/>
    </source>
</evidence>
<evidence type="ECO:0000256" key="1">
    <source>
        <dbReference type="SAM" id="Coils"/>
    </source>
</evidence>
<feature type="coiled-coil region" evidence="1">
    <location>
        <begin position="183"/>
        <end position="210"/>
    </location>
</feature>
<keyword evidence="3" id="KW-1185">Reference proteome</keyword>
<name>A0A1S3F3Q6_DIPOR</name>
<dbReference type="InParanoid" id="A0A1S3F3Q6"/>
<feature type="compositionally biased region" description="Polar residues" evidence="2">
    <location>
        <begin position="42"/>
        <end position="57"/>
    </location>
</feature>
<keyword evidence="1" id="KW-0175">Coiled coil</keyword>
<proteinExistence type="predicted"/>
<sequence length="372" mass="43280">MTATSPNLNSASSLHREALDPGITIALLEIGSRSPYRWGSRPSPNNRSQSVKGSQTAQKVDALLRDIKDVLKSMAEVEEKTTETNDLFEDTNISKDVSELIKKFRGLDKTNKKLLKDLLFRLDPEKEKNTKKQEMIFKRQQSEDMDMSARDLLNRLEERRARNKTQLSMDEGKYRSLYIHEANRKLRNNMEQLLEEADHWSKQQMELNELIKLYQKSHKTKSETLQHDQDDFQSQPNNETSFKHELEEQVRKLNHDTYSLHLIAALLENECQILQQRVDILKEFHLHQGGTPQETLLLINNDEDKKSEKPTEAEKVEKNKHNIRDMEGTIHKKSRVLKNGDTCLSKKARNNRFNIRVAKALMGKKRPTNLLS</sequence>
<dbReference type="RefSeq" id="XP_012871268.1">
    <property type="nucleotide sequence ID" value="XM_013015814.1"/>
</dbReference>
<gene>
    <name evidence="4" type="primary">Spz1</name>
</gene>